<organism evidence="1 2">
    <name type="scientific">Propioniciclava coleopterorum</name>
    <dbReference type="NCBI Taxonomy" id="2714937"/>
    <lineage>
        <taxon>Bacteria</taxon>
        <taxon>Bacillati</taxon>
        <taxon>Actinomycetota</taxon>
        <taxon>Actinomycetes</taxon>
        <taxon>Propionibacteriales</taxon>
        <taxon>Propionibacteriaceae</taxon>
        <taxon>Propioniciclava</taxon>
    </lineage>
</organism>
<sequence>MPAATSTPAGGTPSAAPVGADAGTLALTLTDTAQLGMILTDGRGMTLYLFTKDSPNQSACEGQCLKNWPPLIGKPTAGQGVDDSKLGSFQRADGRTQATYNGWPLYYWKDDAAPRDVAGAGLQGVWFVLNRDGDAIKA</sequence>
<reference evidence="1 2" key="1">
    <citation type="submission" date="2020-03" db="EMBL/GenBank/DDBJ databases">
        <title>Propioniciclava sp. nov., isolated from Hydrophilus acuminatus.</title>
        <authorList>
            <person name="Hyun D.-W."/>
            <person name="Bae J.-W."/>
        </authorList>
    </citation>
    <scope>NUCLEOTIDE SEQUENCE [LARGE SCALE GENOMIC DNA]</scope>
    <source>
        <strain evidence="1 2">HDW11</strain>
    </source>
</reference>
<evidence type="ECO:0000313" key="2">
    <source>
        <dbReference type="Proteomes" id="UP000501058"/>
    </source>
</evidence>
<gene>
    <name evidence="1" type="ORF">G7070_08380</name>
</gene>
<dbReference type="GO" id="GO:0043448">
    <property type="term" value="P:alkane catabolic process"/>
    <property type="evidence" value="ECO:0007669"/>
    <property type="project" value="TreeGrafter"/>
</dbReference>
<dbReference type="EMBL" id="CP049865">
    <property type="protein sequence ID" value="QIK72281.1"/>
    <property type="molecule type" value="Genomic_DNA"/>
</dbReference>
<dbReference type="Proteomes" id="UP000501058">
    <property type="component" value="Chromosome"/>
</dbReference>
<proteinExistence type="predicted"/>
<dbReference type="AlphaFoldDB" id="A0A6G7Y6N0"/>
<dbReference type="RefSeq" id="WP_166233357.1">
    <property type="nucleotide sequence ID" value="NZ_CP049865.1"/>
</dbReference>
<evidence type="ECO:0008006" key="3">
    <source>
        <dbReference type="Google" id="ProtNLM"/>
    </source>
</evidence>
<accession>A0A6G7Y6N0</accession>
<name>A0A6G7Y6N0_9ACTN</name>
<dbReference type="KEGG" id="prv:G7070_08380"/>
<keyword evidence="2" id="KW-1185">Reference proteome</keyword>
<protein>
    <recommendedName>
        <fullName evidence="3">Lipoprotein with Yx(FWY)xxD motif</fullName>
    </recommendedName>
</protein>
<dbReference type="Pfam" id="PF03640">
    <property type="entry name" value="Lipoprotein_15"/>
    <property type="match status" value="2"/>
</dbReference>
<evidence type="ECO:0000313" key="1">
    <source>
        <dbReference type="EMBL" id="QIK72281.1"/>
    </source>
</evidence>
<dbReference type="PANTHER" id="PTHR39335">
    <property type="entry name" value="BLL4220 PROTEIN"/>
    <property type="match status" value="1"/>
</dbReference>
<dbReference type="PANTHER" id="PTHR39335:SF1">
    <property type="entry name" value="BLL4220 PROTEIN"/>
    <property type="match status" value="1"/>
</dbReference>
<dbReference type="InterPro" id="IPR005297">
    <property type="entry name" value="Lipoprotein_repeat"/>
</dbReference>